<reference evidence="2 3" key="1">
    <citation type="submission" date="2020-07" db="EMBL/GenBank/DDBJ databases">
        <title>Comparative genomics of pyrophilous fungi reveals a link between fire events and developmental genes.</title>
        <authorList>
            <consortium name="DOE Joint Genome Institute"/>
            <person name="Steindorff A.S."/>
            <person name="Carver A."/>
            <person name="Calhoun S."/>
            <person name="Stillman K."/>
            <person name="Liu H."/>
            <person name="Lipzen A."/>
            <person name="Pangilinan J."/>
            <person name="Labutti K."/>
            <person name="Bruns T.D."/>
            <person name="Grigoriev I.V."/>
        </authorList>
    </citation>
    <scope>NUCLEOTIDE SEQUENCE [LARGE SCALE GENOMIC DNA]</scope>
    <source>
        <strain evidence="2 3">CBS 144469</strain>
    </source>
</reference>
<dbReference type="AlphaFoldDB" id="A0A8H6HB67"/>
<dbReference type="EMBL" id="JACGCI010000163">
    <property type="protein sequence ID" value="KAF6742912.1"/>
    <property type="molecule type" value="Genomic_DNA"/>
</dbReference>
<keyword evidence="3" id="KW-1185">Reference proteome</keyword>
<dbReference type="Pfam" id="PF01926">
    <property type="entry name" value="MMR_HSR1"/>
    <property type="match status" value="1"/>
</dbReference>
<evidence type="ECO:0000259" key="1">
    <source>
        <dbReference type="Pfam" id="PF01926"/>
    </source>
</evidence>
<dbReference type="OrthoDB" id="8954335at2759"/>
<dbReference type="Proteomes" id="UP000521943">
    <property type="component" value="Unassembled WGS sequence"/>
</dbReference>
<name>A0A8H6HB67_9AGAR</name>
<dbReference type="InterPro" id="IPR006073">
    <property type="entry name" value="GTP-bd"/>
</dbReference>
<dbReference type="GO" id="GO:0005525">
    <property type="term" value="F:GTP binding"/>
    <property type="evidence" value="ECO:0007669"/>
    <property type="project" value="InterPro"/>
</dbReference>
<organism evidence="2 3">
    <name type="scientific">Ephemerocybe angulata</name>
    <dbReference type="NCBI Taxonomy" id="980116"/>
    <lineage>
        <taxon>Eukaryota</taxon>
        <taxon>Fungi</taxon>
        <taxon>Dikarya</taxon>
        <taxon>Basidiomycota</taxon>
        <taxon>Agaricomycotina</taxon>
        <taxon>Agaricomycetes</taxon>
        <taxon>Agaricomycetidae</taxon>
        <taxon>Agaricales</taxon>
        <taxon>Agaricineae</taxon>
        <taxon>Psathyrellaceae</taxon>
        <taxon>Ephemerocybe</taxon>
    </lineage>
</organism>
<evidence type="ECO:0000313" key="2">
    <source>
        <dbReference type="EMBL" id="KAF6742912.1"/>
    </source>
</evidence>
<protein>
    <recommendedName>
        <fullName evidence="1">G domain-containing protein</fullName>
    </recommendedName>
</protein>
<dbReference type="SUPFAM" id="SSF52540">
    <property type="entry name" value="P-loop containing nucleoside triphosphate hydrolases"/>
    <property type="match status" value="1"/>
</dbReference>
<accession>A0A8H6HB67</accession>
<comment type="caution">
    <text evidence="2">The sequence shown here is derived from an EMBL/GenBank/DDBJ whole genome shotgun (WGS) entry which is preliminary data.</text>
</comment>
<gene>
    <name evidence="2" type="ORF">DFP72DRAFT_829262</name>
</gene>
<proteinExistence type="predicted"/>
<sequence length="292" mass="32651">MPRPKPYDITSRKWVKEDDVYMPRKESRSDDIIIPVMGPTGVGKSTLINNCLDALGSADGRARTSTAYAATTSKVAHYTATLPREYSNRRLVLVDTPGFDHYSLDNTEILRRICVWLASSYGDGMKVSDVVYIQSISPDRMKSSHKFALDVFQAMCGMEVLSGVVFATTWWGTCGLNEEEGRESELRNNYWKDLLPPAQMIRLYNTPESALLLLRRVLDRPNANPMRLQKQLVENRATVAKTDAGKVLMSTTTLDAHILHHDTQEASSSNHPAAHGTHHHCMSTVFLANLNS</sequence>
<dbReference type="InterPro" id="IPR027417">
    <property type="entry name" value="P-loop_NTPase"/>
</dbReference>
<feature type="domain" description="G" evidence="1">
    <location>
        <begin position="36"/>
        <end position="100"/>
    </location>
</feature>
<evidence type="ECO:0000313" key="3">
    <source>
        <dbReference type="Proteomes" id="UP000521943"/>
    </source>
</evidence>
<dbReference type="CDD" id="cd00882">
    <property type="entry name" value="Ras_like_GTPase"/>
    <property type="match status" value="1"/>
</dbReference>
<dbReference type="Gene3D" id="3.40.50.300">
    <property type="entry name" value="P-loop containing nucleotide triphosphate hydrolases"/>
    <property type="match status" value="1"/>
</dbReference>